<accession>A0A814A8W0</accession>
<dbReference type="PANTHER" id="PTHR46270:SF2">
    <property type="entry name" value="TIR DOMAIN-CONTAINING PROTEIN"/>
    <property type="match status" value="1"/>
</dbReference>
<protein>
    <recommendedName>
        <fullName evidence="1">TIR domain-containing protein</fullName>
    </recommendedName>
</protein>
<gene>
    <name evidence="2" type="ORF">JYZ213_LOCUS11061</name>
</gene>
<name>A0A814A8W0_9BILA</name>
<dbReference type="Proteomes" id="UP000663845">
    <property type="component" value="Unassembled WGS sequence"/>
</dbReference>
<evidence type="ECO:0000259" key="1">
    <source>
        <dbReference type="Pfam" id="PF13676"/>
    </source>
</evidence>
<dbReference type="PANTHER" id="PTHR46270">
    <property type="entry name" value="ARMADILLO-TYPE FOLD-RELATED"/>
    <property type="match status" value="1"/>
</dbReference>
<proteinExistence type="predicted"/>
<dbReference type="InterPro" id="IPR035897">
    <property type="entry name" value="Toll_tir_struct_dom_sf"/>
</dbReference>
<evidence type="ECO:0000313" key="3">
    <source>
        <dbReference type="Proteomes" id="UP000663845"/>
    </source>
</evidence>
<dbReference type="AlphaFoldDB" id="A0A814A8W0"/>
<evidence type="ECO:0000313" key="2">
    <source>
        <dbReference type="EMBL" id="CAF0910656.1"/>
    </source>
</evidence>
<comment type="caution">
    <text evidence="2">The sequence shown here is derived from an EMBL/GenBank/DDBJ whole genome shotgun (WGS) entry which is preliminary data.</text>
</comment>
<organism evidence="2 3">
    <name type="scientific">Adineta steineri</name>
    <dbReference type="NCBI Taxonomy" id="433720"/>
    <lineage>
        <taxon>Eukaryota</taxon>
        <taxon>Metazoa</taxon>
        <taxon>Spiralia</taxon>
        <taxon>Gnathifera</taxon>
        <taxon>Rotifera</taxon>
        <taxon>Eurotatoria</taxon>
        <taxon>Bdelloidea</taxon>
        <taxon>Adinetida</taxon>
        <taxon>Adinetidae</taxon>
        <taxon>Adineta</taxon>
    </lineage>
</organism>
<dbReference type="EMBL" id="CAJNOG010000082">
    <property type="protein sequence ID" value="CAF0910656.1"/>
    <property type="molecule type" value="Genomic_DNA"/>
</dbReference>
<dbReference type="InterPro" id="IPR000157">
    <property type="entry name" value="TIR_dom"/>
</dbReference>
<dbReference type="Gene3D" id="3.40.50.10140">
    <property type="entry name" value="Toll/interleukin-1 receptor homology (TIR) domain"/>
    <property type="match status" value="1"/>
</dbReference>
<sequence>MATSLTATDRSINNDSYTKNCVLSVEKYGHSIKFFNNEIFRAHFQQHLSNAYSLKCCLRSTDSQDIDIELVGTKQNVKAARDNIKKLFESVQEKIFNRDDTDQKMIYWSQHIISDSVVPVIEEIINKEKIFALWDKTAMFSGYLKAIYFTHEPYTTTAEKITDILTREIGYIADLGMPKENTKTFLTAIDGFIVTQQHPEFAFIQCRYAFKTDFKISLFGRKNLLKKIKRQLQSLIQKHTVQIYRLKLKDSQQEYLLDHCCEQIQNIEDDYKDDHVKIRIRLKEFSAPQYVAEKMSTEIVFTDDQRTRIYQIARKNYCRIEKIDNQTDWIVCPIPKAFSSSPATSNLTMSTEIVFTDDQRTRIYQIARKNYCRIEKIDNQTDWIVCPIPKAFSSSPATSNLTVQRSNEFCSGLSMKNISILQSSIEIYSTDRITSILRDVTIISSDAGAIEEQTEHRSDNGYVEEKSGRKFFFYLWSPVLSNDEKQNKKFRRSIEKFISSTLQSVVNCCPQATRIAFSTSNWENMEVEQQKQFVEILINEIKRDIESRNSKWRILFLFNHQQKNLYTEFSRLMTKLQTYEDDFAQISCPVSKSSIKFANDALSNILSENDIDEENEPMKLHQEYLEYLQDNVYEPQQTVAQYGARTYQNEDLSTKHVFLSKEFVSNLEDDIQDLSKTEDEPNSKKYKRVIQRMRVCTKQSTHEVESLLVPVIACLSSTFYLSVFENIELAEKKVVVGAPSTSHELAPKHIFFMRECPKFLIQHGYQRQKEVNDALANRMIKNTITIFQQHLPILSQSDGKSRERTDKKNEDGIIDALNYHITLLNYFAMQESIRLEFSNTPIIEDIISVLQNKVFLDHSGRIKQTKFIGLSLTLLYNLAVDEQILELMKSKNLANTCTELRHINDRAVQFTSQILLITLDKTFFHDLQEMNSLSKSCIEHMDRSSKVPKLYYHGIQLSCLLKNLKTIMKNGSFTDTFVEDQDSTSAVMNCVSAFQENEKAKRKGEDVQKEQPDPENLEKIQHLAIHIAWKISSHGPIITKTFKLNDSFVDQVLKLCKSSVVNSKKKAEAIIWKLGSEKMILYEQTQKEEERARNRRDKQADTMDDERVATIDQWNDSIPFDLLMSYSNNVNDKIISLKIADRLRQRSYRVYTEKQGKHRLKLMEIAAAKQIPILACLSSKFRDSKFCMAEVDYAIKQECPVIPVIIEENYTIKGWLNHIIGDRIPIKFTNETFNKSLLNLVVELEGMIHLEEKN</sequence>
<feature type="domain" description="TIR" evidence="1">
    <location>
        <begin position="1125"/>
        <end position="1233"/>
    </location>
</feature>
<dbReference type="Pfam" id="PF13676">
    <property type="entry name" value="TIR_2"/>
    <property type="match status" value="1"/>
</dbReference>
<reference evidence="2" key="1">
    <citation type="submission" date="2021-02" db="EMBL/GenBank/DDBJ databases">
        <authorList>
            <person name="Nowell W R."/>
        </authorList>
    </citation>
    <scope>NUCLEOTIDE SEQUENCE</scope>
</reference>
<dbReference type="GO" id="GO:0007165">
    <property type="term" value="P:signal transduction"/>
    <property type="evidence" value="ECO:0007669"/>
    <property type="project" value="InterPro"/>
</dbReference>